<evidence type="ECO:0000256" key="2">
    <source>
        <dbReference type="ARBA" id="ARBA00023002"/>
    </source>
</evidence>
<dbReference type="PRINTS" id="PR00081">
    <property type="entry name" value="GDHRDH"/>
</dbReference>
<dbReference type="PANTHER" id="PTHR43477">
    <property type="entry name" value="DIHYDROANTICAPSIN 7-DEHYDROGENASE"/>
    <property type="match status" value="1"/>
</dbReference>
<evidence type="ECO:0000256" key="1">
    <source>
        <dbReference type="ARBA" id="ARBA00006484"/>
    </source>
</evidence>
<sequence>MSRKLDGKIALVTGATSGIGFAAAKRFAAEGAAVYLTGRRPSELEAAVAAIRDAGGTATGVQADSSNLADLDRLYARIQSEAGRLDVLYANAGGGGMLPLGAITEEQYEDTFNRNVKGVLFTVQKALPLLGRGASVILAGSTAGSMGTAAFSVYSASKAAVRNFARSWILDLKDRGIRVNTLSPGPIRTPGLVELAGPDAAQQQGLVDYLAAQVPLGRVGDPDEIAKAAVFLASDDSSFVNGVELFADGGMAQV</sequence>
<gene>
    <name evidence="3" type="ORF">D3867_34505</name>
</gene>
<dbReference type="PANTHER" id="PTHR43477:SF1">
    <property type="entry name" value="DIHYDROANTICAPSIN 7-DEHYDROGENASE"/>
    <property type="match status" value="1"/>
</dbReference>
<dbReference type="InterPro" id="IPR051122">
    <property type="entry name" value="SDR_DHRS6-like"/>
</dbReference>
<dbReference type="EMBL" id="CP032334">
    <property type="protein sequence ID" value="QCO06993.1"/>
    <property type="molecule type" value="Genomic_DNA"/>
</dbReference>
<dbReference type="Pfam" id="PF13561">
    <property type="entry name" value="adh_short_C2"/>
    <property type="match status" value="1"/>
</dbReference>
<name>A0A4D8QDJ4_AZOBR</name>
<dbReference type="InterPro" id="IPR036291">
    <property type="entry name" value="NAD(P)-bd_dom_sf"/>
</dbReference>
<dbReference type="InterPro" id="IPR002347">
    <property type="entry name" value="SDR_fam"/>
</dbReference>
<keyword evidence="3" id="KW-0614">Plasmid</keyword>
<geneLocation type="plasmid" evidence="3">
    <name>p4</name>
</geneLocation>
<comment type="similarity">
    <text evidence="1">Belongs to the short-chain dehydrogenases/reductases (SDR) family.</text>
</comment>
<dbReference type="Gene3D" id="3.40.50.720">
    <property type="entry name" value="NAD(P)-binding Rossmann-like Domain"/>
    <property type="match status" value="1"/>
</dbReference>
<dbReference type="CDD" id="cd05233">
    <property type="entry name" value="SDR_c"/>
    <property type="match status" value="1"/>
</dbReference>
<dbReference type="FunFam" id="3.40.50.720:FF:000084">
    <property type="entry name" value="Short-chain dehydrogenase reductase"/>
    <property type="match status" value="1"/>
</dbReference>
<evidence type="ECO:0000313" key="3">
    <source>
        <dbReference type="EMBL" id="QCO06993.1"/>
    </source>
</evidence>
<dbReference type="AlphaFoldDB" id="A0A4D8QDJ4"/>
<keyword evidence="2" id="KW-0560">Oxidoreductase</keyword>
<dbReference type="GO" id="GO:0016491">
    <property type="term" value="F:oxidoreductase activity"/>
    <property type="evidence" value="ECO:0007669"/>
    <property type="project" value="UniProtKB-KW"/>
</dbReference>
<proteinExistence type="inferred from homology"/>
<protein>
    <submittedName>
        <fullName evidence="3">SDR family oxidoreductase</fullName>
    </submittedName>
</protein>
<dbReference type="Proteomes" id="UP000298596">
    <property type="component" value="Plasmid p4"/>
</dbReference>
<evidence type="ECO:0000313" key="4">
    <source>
        <dbReference type="Proteomes" id="UP000298596"/>
    </source>
</evidence>
<dbReference type="SUPFAM" id="SSF51735">
    <property type="entry name" value="NAD(P)-binding Rossmann-fold domains"/>
    <property type="match status" value="1"/>
</dbReference>
<reference evidence="3 4" key="1">
    <citation type="submission" date="2018-09" db="EMBL/GenBank/DDBJ databases">
        <title>Whole genome based analysis of evolution and adaptive divergence in Indian and Brazilian strains of Azospirillum brasilense.</title>
        <authorList>
            <person name="Singh C."/>
            <person name="Tripathi A.K."/>
        </authorList>
    </citation>
    <scope>NUCLEOTIDE SEQUENCE [LARGE SCALE GENOMIC DNA]</scope>
    <source>
        <strain evidence="3 4">MTCC4036</strain>
        <plasmid evidence="3 4">p4</plasmid>
    </source>
</reference>
<accession>A0A4D8QDJ4</accession>
<organism evidence="3 4">
    <name type="scientific">Azospirillum brasilense</name>
    <dbReference type="NCBI Taxonomy" id="192"/>
    <lineage>
        <taxon>Bacteria</taxon>
        <taxon>Pseudomonadati</taxon>
        <taxon>Pseudomonadota</taxon>
        <taxon>Alphaproteobacteria</taxon>
        <taxon>Rhodospirillales</taxon>
        <taxon>Azospirillaceae</taxon>
        <taxon>Azospirillum</taxon>
    </lineage>
</organism>